<dbReference type="EMBL" id="LOTN01000084">
    <property type="protein sequence ID" value="KUZ79899.1"/>
    <property type="molecule type" value="Genomic_DNA"/>
</dbReference>
<organism evidence="1 2">
    <name type="scientific">Burkholderia ubonensis</name>
    <dbReference type="NCBI Taxonomy" id="101571"/>
    <lineage>
        <taxon>Bacteria</taxon>
        <taxon>Pseudomonadati</taxon>
        <taxon>Pseudomonadota</taxon>
        <taxon>Betaproteobacteria</taxon>
        <taxon>Burkholderiales</taxon>
        <taxon>Burkholderiaceae</taxon>
        <taxon>Burkholderia</taxon>
        <taxon>Burkholderia cepacia complex</taxon>
    </lineage>
</organism>
<gene>
    <name evidence="1" type="ORF">WI38_01975</name>
</gene>
<comment type="caution">
    <text evidence="1">The sequence shown here is derived from an EMBL/GenBank/DDBJ whole genome shotgun (WGS) entry which is preliminary data.</text>
</comment>
<evidence type="ECO:0000313" key="2">
    <source>
        <dbReference type="Proteomes" id="UP000065521"/>
    </source>
</evidence>
<protein>
    <submittedName>
        <fullName evidence="1">Uncharacterized protein</fullName>
    </submittedName>
</protein>
<sequence>MTLKHLPRTFCWTKIGAESGEELATVVLRKEWERRLGGGRFLWGINQPLGNSAQVAAHRTGSLLALFSPVAARTRAAERGRGNVLLWNAWVDAGGQVRQLPPHTFITSRAKLPSGRPREHHYALVCASSTALTIGTRLRVYPDQLRNVSTGRALGAAQGAVVVDSLGRPAEQGGKSYPLALSVELEAPYFVRLTQPSVLKARDLAAVNKATRDGDFDRFVELVTRLRGRSSTEDVRGFTRDLFDVPLIETASAYVAPTHATRLRSRPAAEDARGFTRDLFDLSPGESAPFGGLTHPRVGRA</sequence>
<dbReference type="AlphaFoldDB" id="A0A102I0W0"/>
<evidence type="ECO:0000313" key="1">
    <source>
        <dbReference type="EMBL" id="KUZ79899.1"/>
    </source>
</evidence>
<proteinExistence type="predicted"/>
<name>A0A102I0W0_9BURK</name>
<accession>A0A102I0W0</accession>
<reference evidence="1 2" key="1">
    <citation type="submission" date="2015-11" db="EMBL/GenBank/DDBJ databases">
        <title>Expanding the genomic diversity of Burkholderia species for the development of highly accurate diagnostics.</title>
        <authorList>
            <person name="Sahl J."/>
            <person name="Keim P."/>
            <person name="Wagner D."/>
        </authorList>
    </citation>
    <scope>NUCLEOTIDE SEQUENCE [LARGE SCALE GENOMIC DNA]</scope>
    <source>
        <strain evidence="1 2">RF32-BP4</strain>
    </source>
</reference>
<dbReference type="Proteomes" id="UP000065521">
    <property type="component" value="Unassembled WGS sequence"/>
</dbReference>
<dbReference type="RefSeq" id="WP_059638605.1">
    <property type="nucleotide sequence ID" value="NZ_CP013371.1"/>
</dbReference>